<dbReference type="Proteomes" id="UP000046067">
    <property type="component" value="Unassembled WGS sequence"/>
</dbReference>
<gene>
    <name evidence="1" type="ORF">ERS013201_02979</name>
</gene>
<protein>
    <submittedName>
        <fullName evidence="1">Uncharacterized protein</fullName>
    </submittedName>
</protein>
<dbReference type="AlphaFoldDB" id="A0A655Z1F1"/>
<accession>A0A655Z1F1</accession>
<evidence type="ECO:0000313" key="2">
    <source>
        <dbReference type="Proteomes" id="UP000046067"/>
    </source>
</evidence>
<organism evidence="1 2">
    <name type="scientific">Vibrio cholerae</name>
    <dbReference type="NCBI Taxonomy" id="666"/>
    <lineage>
        <taxon>Bacteria</taxon>
        <taxon>Pseudomonadati</taxon>
        <taxon>Pseudomonadota</taxon>
        <taxon>Gammaproteobacteria</taxon>
        <taxon>Vibrionales</taxon>
        <taxon>Vibrionaceae</taxon>
        <taxon>Vibrio</taxon>
    </lineage>
</organism>
<evidence type="ECO:0000313" key="1">
    <source>
        <dbReference type="EMBL" id="CSC58009.1"/>
    </source>
</evidence>
<dbReference type="EMBL" id="CWQJ01000022">
    <property type="protein sequence ID" value="CSC58009.1"/>
    <property type="molecule type" value="Genomic_DNA"/>
</dbReference>
<name>A0A655Z1F1_VIBCL</name>
<reference evidence="1 2" key="1">
    <citation type="submission" date="2015-07" db="EMBL/GenBank/DDBJ databases">
        <authorList>
            <consortium name="Pathogen Informatics"/>
        </authorList>
    </citation>
    <scope>NUCLEOTIDE SEQUENCE [LARGE SCALE GENOMIC DNA]</scope>
    <source>
        <strain evidence="1 2">A325</strain>
    </source>
</reference>
<sequence>MCAAGGTQVVILIEQVFYAQLSAPSLPLVAETCIETGITGQFGGVSTIGIAIADRHKTGLTKPAITC</sequence>
<proteinExistence type="predicted"/>